<proteinExistence type="predicted"/>
<sequence>MEDIFPGRSEELLFKSYKCQPPQCTPGALTDVKIFDKVEVGVFYSRGEIFCAPPDGEVFANGIFFGLVNESKGAPFASLGLAPPDSSPDKRLINSSVFSVYLSAGEDPKGELILGGEDRSKYEGPLEYMAVTNPGRQASWISAFVIGFFHRGKKMCLDLASLTPVPTPSEESGLLKVSCADAAHLPPITFLMKGFGGELPLLEIPATSYVYKETEDVRILAITFGFWGCPH</sequence>
<accession>A0A7J6P7D7</accession>
<protein>
    <recommendedName>
        <fullName evidence="1">Peptidase A1 domain-containing protein</fullName>
    </recommendedName>
</protein>
<organism evidence="2 3">
    <name type="scientific">Perkinsus olseni</name>
    <name type="common">Perkinsus atlanticus</name>
    <dbReference type="NCBI Taxonomy" id="32597"/>
    <lineage>
        <taxon>Eukaryota</taxon>
        <taxon>Sar</taxon>
        <taxon>Alveolata</taxon>
        <taxon>Perkinsozoa</taxon>
        <taxon>Perkinsea</taxon>
        <taxon>Perkinsida</taxon>
        <taxon>Perkinsidae</taxon>
        <taxon>Perkinsus</taxon>
    </lineage>
</organism>
<dbReference type="AlphaFoldDB" id="A0A7J6P7D7"/>
<feature type="domain" description="Peptidase A1" evidence="1">
    <location>
        <begin position="89"/>
        <end position="140"/>
    </location>
</feature>
<keyword evidence="3" id="KW-1185">Reference proteome</keyword>
<name>A0A7J6P7D7_PEROL</name>
<evidence type="ECO:0000313" key="2">
    <source>
        <dbReference type="EMBL" id="KAF4692028.1"/>
    </source>
</evidence>
<gene>
    <name evidence="2" type="ORF">FOZ63_030028</name>
</gene>
<comment type="caution">
    <text evidence="2">The sequence shown here is derived from an EMBL/GenBank/DDBJ whole genome shotgun (WGS) entry which is preliminary data.</text>
</comment>
<dbReference type="Gene3D" id="2.40.70.10">
    <property type="entry name" value="Acid Proteases"/>
    <property type="match status" value="1"/>
</dbReference>
<dbReference type="InterPro" id="IPR033121">
    <property type="entry name" value="PEPTIDASE_A1"/>
</dbReference>
<dbReference type="EMBL" id="JABANO010039530">
    <property type="protein sequence ID" value="KAF4692028.1"/>
    <property type="molecule type" value="Genomic_DNA"/>
</dbReference>
<dbReference type="Proteomes" id="UP000553632">
    <property type="component" value="Unassembled WGS sequence"/>
</dbReference>
<evidence type="ECO:0000313" key="3">
    <source>
        <dbReference type="Proteomes" id="UP000553632"/>
    </source>
</evidence>
<evidence type="ECO:0000259" key="1">
    <source>
        <dbReference type="Pfam" id="PF00026"/>
    </source>
</evidence>
<reference evidence="2 3" key="1">
    <citation type="submission" date="2020-04" db="EMBL/GenBank/DDBJ databases">
        <title>Perkinsus olseni comparative genomics.</title>
        <authorList>
            <person name="Bogema D.R."/>
        </authorList>
    </citation>
    <scope>NUCLEOTIDE SEQUENCE [LARGE SCALE GENOMIC DNA]</scope>
    <source>
        <strain evidence="2 3">ATCC PRA-207</strain>
    </source>
</reference>
<dbReference type="SUPFAM" id="SSF50630">
    <property type="entry name" value="Acid proteases"/>
    <property type="match status" value="1"/>
</dbReference>
<dbReference type="Pfam" id="PF00026">
    <property type="entry name" value="Asp"/>
    <property type="match status" value="1"/>
</dbReference>
<dbReference type="InterPro" id="IPR021109">
    <property type="entry name" value="Peptidase_aspartic_dom_sf"/>
</dbReference>